<evidence type="ECO:0000256" key="2">
    <source>
        <dbReference type="PIRNR" id="PIRNR026508"/>
    </source>
</evidence>
<feature type="coiled-coil region" evidence="3">
    <location>
        <begin position="123"/>
        <end position="150"/>
    </location>
</feature>
<name>A0ABT1RMV1_9FIRM</name>
<dbReference type="EMBL" id="JANFXK010000006">
    <property type="protein sequence ID" value="MCQ4636517.1"/>
    <property type="molecule type" value="Genomic_DNA"/>
</dbReference>
<gene>
    <name evidence="5" type="ORF">NE619_07230</name>
</gene>
<dbReference type="RefSeq" id="WP_256131712.1">
    <property type="nucleotide sequence ID" value="NZ_JANFXK010000006.1"/>
</dbReference>
<sequence>MSDFNTDFNLGDAPKMEPVKTETETPAAPNTLTVQEELAQYPLSDTEKEQVEAFVERIDLYDSQTVLQYASGTQKQIADFSEQALDNVKTKDFGEVGETLTRVIGELKNFDAQEEQKGIFGFFKKSANKVAALKTRYEKAETNIENICKVLEGHQIQLMKDSAMLDQMYDMNQDYFKQLTMYIIAGKKKLEHAKNVELPQMLEKAKASGRGEDMNAANDYASLIARFEKKIYDLELTRTIALQTGPQIRLIQNNDVLMSEKIQSMLVNTVPLWKSQMVIALGIEHSNKAAQAQKAVADMTNELLTKNAETLKSATVETARQMERGVVDVETLEHTNELLISTIDEVMQIQEEGRQKRESAEAALIKMENELKQKLMQING</sequence>
<reference evidence="5 6" key="1">
    <citation type="submission" date="2022-06" db="EMBL/GenBank/DDBJ databases">
        <title>Isolation of gut microbiota from human fecal samples.</title>
        <authorList>
            <person name="Pamer E.G."/>
            <person name="Barat B."/>
            <person name="Waligurski E."/>
            <person name="Medina S."/>
            <person name="Paddock L."/>
            <person name="Mostad J."/>
        </authorList>
    </citation>
    <scope>NUCLEOTIDE SEQUENCE [LARGE SCALE GENOMIC DNA]</scope>
    <source>
        <strain evidence="5 6">SL.3.17</strain>
    </source>
</reference>
<keyword evidence="3" id="KW-0175">Coiled coil</keyword>
<dbReference type="PANTHER" id="PTHR38432:SF1">
    <property type="entry name" value="TELA-LIKE PROTEIN SAOUHSC_01408"/>
    <property type="match status" value="1"/>
</dbReference>
<protein>
    <submittedName>
        <fullName evidence="5">Toxic anion resistance protein</fullName>
    </submittedName>
</protein>
<proteinExistence type="inferred from homology"/>
<feature type="compositionally biased region" description="Basic and acidic residues" evidence="4">
    <location>
        <begin position="14"/>
        <end position="23"/>
    </location>
</feature>
<dbReference type="PIRSF" id="PIRSF026508">
    <property type="entry name" value="TelA"/>
    <property type="match status" value="1"/>
</dbReference>
<feature type="coiled-coil region" evidence="3">
    <location>
        <begin position="350"/>
        <end position="377"/>
    </location>
</feature>
<dbReference type="InterPro" id="IPR008863">
    <property type="entry name" value="Toxic_anion-R_TelA"/>
</dbReference>
<evidence type="ECO:0000313" key="5">
    <source>
        <dbReference type="EMBL" id="MCQ4636517.1"/>
    </source>
</evidence>
<comment type="similarity">
    <text evidence="1 2">Belongs to the TelA family.</text>
</comment>
<feature type="region of interest" description="Disordered" evidence="4">
    <location>
        <begin position="1"/>
        <end position="28"/>
    </location>
</feature>
<evidence type="ECO:0000256" key="4">
    <source>
        <dbReference type="SAM" id="MobiDB-lite"/>
    </source>
</evidence>
<organism evidence="5 6">
    <name type="scientific">Anaerovorax odorimutans</name>
    <dbReference type="NCBI Taxonomy" id="109327"/>
    <lineage>
        <taxon>Bacteria</taxon>
        <taxon>Bacillati</taxon>
        <taxon>Bacillota</taxon>
        <taxon>Clostridia</taxon>
        <taxon>Peptostreptococcales</taxon>
        <taxon>Anaerovoracaceae</taxon>
        <taxon>Anaerovorax</taxon>
    </lineage>
</organism>
<dbReference type="Pfam" id="PF05816">
    <property type="entry name" value="TelA"/>
    <property type="match status" value="1"/>
</dbReference>
<evidence type="ECO:0000256" key="1">
    <source>
        <dbReference type="ARBA" id="ARBA00005541"/>
    </source>
</evidence>
<evidence type="ECO:0000313" key="6">
    <source>
        <dbReference type="Proteomes" id="UP001524502"/>
    </source>
</evidence>
<evidence type="ECO:0000256" key="3">
    <source>
        <dbReference type="SAM" id="Coils"/>
    </source>
</evidence>
<keyword evidence="6" id="KW-1185">Reference proteome</keyword>
<dbReference type="Proteomes" id="UP001524502">
    <property type="component" value="Unassembled WGS sequence"/>
</dbReference>
<accession>A0ABT1RMV1</accession>
<dbReference type="PANTHER" id="PTHR38432">
    <property type="entry name" value="TELA-LIKE PROTEIN SAOUHSC_01408"/>
    <property type="match status" value="1"/>
</dbReference>
<comment type="caution">
    <text evidence="5">The sequence shown here is derived from an EMBL/GenBank/DDBJ whole genome shotgun (WGS) entry which is preliminary data.</text>
</comment>